<dbReference type="GO" id="GO:0005739">
    <property type="term" value="C:mitochondrion"/>
    <property type="evidence" value="ECO:0007669"/>
    <property type="project" value="TreeGrafter"/>
</dbReference>
<dbReference type="GO" id="GO:0016226">
    <property type="term" value="P:iron-sulfur cluster assembly"/>
    <property type="evidence" value="ECO:0007669"/>
    <property type="project" value="TreeGrafter"/>
</dbReference>
<evidence type="ECO:0008006" key="3">
    <source>
        <dbReference type="Google" id="ProtNLM"/>
    </source>
</evidence>
<dbReference type="PANTHER" id="PTHR10072:SF41">
    <property type="entry name" value="IRON-SULFUR CLUSTER ASSEMBLY 1 HOMOLOG, MITOCHONDRIAL"/>
    <property type="match status" value="1"/>
</dbReference>
<accession>A0A4W2BNZ3</accession>
<evidence type="ECO:0000313" key="2">
    <source>
        <dbReference type="Proteomes" id="UP000314981"/>
    </source>
</evidence>
<organism evidence="1 2">
    <name type="scientific">Bos indicus x Bos taurus</name>
    <name type="common">Hybrid cattle</name>
    <dbReference type="NCBI Taxonomy" id="30522"/>
    <lineage>
        <taxon>Eukaryota</taxon>
        <taxon>Metazoa</taxon>
        <taxon>Chordata</taxon>
        <taxon>Craniata</taxon>
        <taxon>Vertebrata</taxon>
        <taxon>Euteleostomi</taxon>
        <taxon>Mammalia</taxon>
        <taxon>Eutheria</taxon>
        <taxon>Laurasiatheria</taxon>
        <taxon>Artiodactyla</taxon>
        <taxon>Ruminantia</taxon>
        <taxon>Pecora</taxon>
        <taxon>Bovidae</taxon>
        <taxon>Bovinae</taxon>
        <taxon>Bos</taxon>
    </lineage>
</organism>
<dbReference type="InterPro" id="IPR035903">
    <property type="entry name" value="HesB-like_dom_sf"/>
</dbReference>
<name>A0A4W2BNZ3_BOBOX</name>
<dbReference type="Gene3D" id="2.60.300.12">
    <property type="entry name" value="HesB-like domain"/>
    <property type="match status" value="1"/>
</dbReference>
<dbReference type="Proteomes" id="UP000314981">
    <property type="component" value="Chromosome 29"/>
</dbReference>
<dbReference type="STRING" id="30522.A0A4W2BNZ3"/>
<dbReference type="AlphaFoldDB" id="A0A4W2BNZ3"/>
<dbReference type="GO" id="GO:0051537">
    <property type="term" value="F:2 iron, 2 sulfur cluster binding"/>
    <property type="evidence" value="ECO:0007669"/>
    <property type="project" value="TreeGrafter"/>
</dbReference>
<dbReference type="Ensembl" id="ENSBIXT00000013375.1">
    <property type="protein sequence ID" value="ENSBIXP00000001720.1"/>
    <property type="gene ID" value="ENSBIXG00000008254.1"/>
</dbReference>
<reference evidence="1" key="2">
    <citation type="submission" date="2025-08" db="UniProtKB">
        <authorList>
            <consortium name="Ensembl"/>
        </authorList>
    </citation>
    <scope>IDENTIFICATION</scope>
</reference>
<proteinExistence type="predicted"/>
<dbReference type="SUPFAM" id="SSF89360">
    <property type="entry name" value="HesB-like domain"/>
    <property type="match status" value="1"/>
</dbReference>
<reference evidence="1 2" key="1">
    <citation type="submission" date="2018-11" db="EMBL/GenBank/DDBJ databases">
        <title>Haplotype-resolved cattle genomes.</title>
        <authorList>
            <person name="Low W.Y."/>
            <person name="Tearle R."/>
            <person name="Bickhart D.M."/>
            <person name="Rosen B.D."/>
            <person name="Koren S."/>
            <person name="Rhie A."/>
            <person name="Hiendleder S."/>
            <person name="Phillippy A.M."/>
            <person name="Smith T.P.L."/>
            <person name="Williams J.L."/>
        </authorList>
    </citation>
    <scope>NUCLEOTIDE SEQUENCE [LARGE SCALE GENOMIC DNA]</scope>
</reference>
<dbReference type="PANTHER" id="PTHR10072">
    <property type="entry name" value="IRON-SULFUR CLUSTER ASSEMBLY PROTEIN"/>
    <property type="match status" value="1"/>
</dbReference>
<protein>
    <recommendedName>
        <fullName evidence="3">FeS cluster biogenesis domain-containing protein</fullName>
    </recommendedName>
</protein>
<dbReference type="InterPro" id="IPR050322">
    <property type="entry name" value="Fe-S_cluster_asmbl/transfer"/>
</dbReference>
<reference evidence="1" key="3">
    <citation type="submission" date="2025-09" db="UniProtKB">
        <authorList>
            <consortium name="Ensembl"/>
        </authorList>
    </citation>
    <scope>IDENTIFICATION</scope>
</reference>
<sequence length="162" mass="17817">MERSRGAVLWPEALGHLDREDVSSVSPGHCLSKRTPSEVSKIKQLLKDKPEDFPAVLKVGVPTRGCNGLPYMLEYTKTKGNCDEEIAQGGVRLFLKKKAQLALLETETDDAEDTLFMFNNPNIKGSLSPSQTSLHVRRKSPATIVICVLHRIFLGLCLLGTG</sequence>
<keyword evidence="2" id="KW-1185">Reference proteome</keyword>
<evidence type="ECO:0000313" key="1">
    <source>
        <dbReference type="Ensembl" id="ENSBIXP00000001720.1"/>
    </source>
</evidence>